<name>A0ABP6FAV5_9ACTN</name>
<comment type="caution">
    <text evidence="1">The sequence shown here is derived from an EMBL/GenBank/DDBJ whole genome shotgun (WGS) entry which is preliminary data.</text>
</comment>
<dbReference type="RefSeq" id="WP_346152895.1">
    <property type="nucleotide sequence ID" value="NZ_BAAATE010000026.1"/>
</dbReference>
<gene>
    <name evidence="1" type="ORF">GCM10010412_072650</name>
</gene>
<protein>
    <submittedName>
        <fullName evidence="1">Uncharacterized protein</fullName>
    </submittedName>
</protein>
<accession>A0ABP6FAV5</accession>
<dbReference type="Proteomes" id="UP001501666">
    <property type="component" value="Unassembled WGS sequence"/>
</dbReference>
<reference evidence="2" key="1">
    <citation type="journal article" date="2019" name="Int. J. Syst. Evol. Microbiol.">
        <title>The Global Catalogue of Microorganisms (GCM) 10K type strain sequencing project: providing services to taxonomists for standard genome sequencing and annotation.</title>
        <authorList>
            <consortium name="The Broad Institute Genomics Platform"/>
            <consortium name="The Broad Institute Genome Sequencing Center for Infectious Disease"/>
            <person name="Wu L."/>
            <person name="Ma J."/>
        </authorList>
    </citation>
    <scope>NUCLEOTIDE SEQUENCE [LARGE SCALE GENOMIC DNA]</scope>
    <source>
        <strain evidence="2">JCM 6835</strain>
    </source>
</reference>
<evidence type="ECO:0000313" key="1">
    <source>
        <dbReference type="EMBL" id="GAA2685567.1"/>
    </source>
</evidence>
<organism evidence="1 2">
    <name type="scientific">Nonomuraea recticatena</name>
    <dbReference type="NCBI Taxonomy" id="46178"/>
    <lineage>
        <taxon>Bacteria</taxon>
        <taxon>Bacillati</taxon>
        <taxon>Actinomycetota</taxon>
        <taxon>Actinomycetes</taxon>
        <taxon>Streptosporangiales</taxon>
        <taxon>Streptosporangiaceae</taxon>
        <taxon>Nonomuraea</taxon>
    </lineage>
</organism>
<dbReference type="EMBL" id="BAAATE010000026">
    <property type="protein sequence ID" value="GAA2685567.1"/>
    <property type="molecule type" value="Genomic_DNA"/>
</dbReference>
<sequence length="93" mass="10224">MTVLLAVYAGPVCVGRCDHRCYDADDVRCTCVCLSENHGQGLAVAVDNTRAHAERWIAAQRGSRPDVTRWSVDITVQNIPLFARPASRVQLIS</sequence>
<proteinExistence type="predicted"/>
<keyword evidence="2" id="KW-1185">Reference proteome</keyword>
<evidence type="ECO:0000313" key="2">
    <source>
        <dbReference type="Proteomes" id="UP001501666"/>
    </source>
</evidence>